<evidence type="ECO:0000313" key="1">
    <source>
        <dbReference type="EMBL" id="ANO35477.1"/>
    </source>
</evidence>
<reference evidence="1 2" key="1">
    <citation type="submission" date="2016-06" db="EMBL/GenBank/DDBJ databases">
        <title>Adaptive Radiation by Waves of Gene Transfer Leads to Fine-Scale Resource Partitioning in Marine Microbes.</title>
        <authorList>
            <person name="Hehemann J.-H."/>
            <person name="Arevalo P."/>
            <person name="Datta M.S."/>
            <person name="Yu X."/>
            <person name="Corzett C."/>
            <person name="Henschel A."/>
            <person name="Preheim S.P."/>
            <person name="Timberlake S."/>
            <person name="Alm E.J."/>
            <person name="Polz M.F."/>
        </authorList>
    </citation>
    <scope>NUCLEOTIDE SEQUENCE [LARGE SCALE GENOMIC DNA]</scope>
    <source>
        <strain evidence="1 2">FF50</strain>
        <plasmid evidence="1 2">unnamed1</plasmid>
    </source>
</reference>
<dbReference type="Proteomes" id="UP000092018">
    <property type="component" value="Plasmid unnamed1"/>
</dbReference>
<sequence length="421" mass="47634">MDKSRHAGGLEELLSLIHASRETLIEAFNNNGVHKSNENSGNITKLLQARALINTRSGYLVNPKLMAFIHYYLETESTRYLDTEYANRIPDIRELAESYLEAKRSLTQRNKRTESNIFNELQGLVYTLITDLIDAKSRLHSRVEQQFGYATSLEEKATENNRALEQATNLVKALKEFSPAVLADIAGGDQRLGELLCLELPQNISDCQADLEITIGKLRLHLMAFRERQKDKRLIQAFDGFFNDEHTFALDISETFHDIELESSISAEHHLVEPIAVTAFANFHDINIEDDLDRIATNVLTTSIEIQVDRPKAELAPPQNLNETIEDTTDTGDPIDSFCDDILTSCISEQREILASDYYIEHIKGGVSDISRDAWLFGLLGYHEDLLEEQAAFILCTPIGDHYYPNNTGNIHIVDISVRPR</sequence>
<accession>A0AAN0XZP9</accession>
<dbReference type="KEGG" id="vbr:A6E01_19890"/>
<proteinExistence type="predicted"/>
<organism evidence="1 2">
    <name type="scientific">Vibrio breoganii</name>
    <dbReference type="NCBI Taxonomy" id="553239"/>
    <lineage>
        <taxon>Bacteria</taxon>
        <taxon>Pseudomonadati</taxon>
        <taxon>Pseudomonadota</taxon>
        <taxon>Gammaproteobacteria</taxon>
        <taxon>Vibrionales</taxon>
        <taxon>Vibrionaceae</taxon>
        <taxon>Vibrio</taxon>
    </lineage>
</organism>
<protein>
    <recommendedName>
        <fullName evidence="3">Phosphoenolpyruvate carboxylase</fullName>
    </recommendedName>
</protein>
<evidence type="ECO:0000313" key="2">
    <source>
        <dbReference type="Proteomes" id="UP000092018"/>
    </source>
</evidence>
<dbReference type="RefSeq" id="WP_065211239.1">
    <property type="nucleotide sequence ID" value="NZ_CP016179.1"/>
</dbReference>
<dbReference type="AlphaFoldDB" id="A0AAN0XZP9"/>
<gene>
    <name evidence="1" type="ORF">A6E01_19890</name>
</gene>
<evidence type="ECO:0008006" key="3">
    <source>
        <dbReference type="Google" id="ProtNLM"/>
    </source>
</evidence>
<name>A0AAN0XZP9_9VIBR</name>
<keyword evidence="1" id="KW-0614">Plasmid</keyword>
<geneLocation type="plasmid" evidence="1 2">
    <name>unnamed1</name>
</geneLocation>
<dbReference type="EMBL" id="CP016179">
    <property type="protein sequence ID" value="ANO35477.1"/>
    <property type="molecule type" value="Genomic_DNA"/>
</dbReference>